<dbReference type="KEGG" id="bmx:BMS_3327"/>
<protein>
    <submittedName>
        <fullName evidence="2">Membrane protein</fullName>
    </submittedName>
</protein>
<reference evidence="3" key="1">
    <citation type="journal article" date="2013" name="ISME J.">
        <title>A small predatory core genome in the divergent marine Bacteriovorax marinus SJ and the terrestrial Bdellovibrio bacteriovorus.</title>
        <authorList>
            <person name="Crossman L.C."/>
            <person name="Chen H."/>
            <person name="Cerdeno-Tarraga A.M."/>
            <person name="Brooks K."/>
            <person name="Quail M.A."/>
            <person name="Pineiro S.A."/>
            <person name="Hobley L."/>
            <person name="Sockett R.E."/>
            <person name="Bentley S.D."/>
            <person name="Parkhill J."/>
            <person name="Williams H.N."/>
            <person name="Stine O.C."/>
        </authorList>
    </citation>
    <scope>NUCLEOTIDE SEQUENCE [LARGE SCALE GENOMIC DNA]</scope>
    <source>
        <strain evidence="3">ATCC BAA-682 / DSM 15412 / SJ</strain>
    </source>
</reference>
<organism evidence="2 3">
    <name type="scientific">Halobacteriovorax marinus (strain ATCC BAA-682 / DSM 15412 / SJ)</name>
    <name type="common">Bacteriovorax marinus</name>
    <dbReference type="NCBI Taxonomy" id="862908"/>
    <lineage>
        <taxon>Bacteria</taxon>
        <taxon>Pseudomonadati</taxon>
        <taxon>Bdellovibrionota</taxon>
        <taxon>Bacteriovoracia</taxon>
        <taxon>Bacteriovoracales</taxon>
        <taxon>Halobacteriovoraceae</taxon>
        <taxon>Halobacteriovorax</taxon>
    </lineage>
</organism>
<feature type="transmembrane region" description="Helical" evidence="1">
    <location>
        <begin position="235"/>
        <end position="262"/>
    </location>
</feature>
<dbReference type="PATRIC" id="fig|862908.3.peg.3180"/>
<sequence length="295" mass="34107">MKIEVKKINETIDLNDIVAIAAKIFCAILLMTVIKYQSISLFIRSSSTIILIAGLILPKLIKHPLFWLTVAGFNLAHLFTNYFSSANHQFLYVYYSFIFAITFMHKEEEQEKFLKDSFKYMFIVVMGLATLHKGLSYFYWQGGLLYDYILRGGILKYLFSTLDPNFNSITLENSQKIELFIGNYKSIGQQLGLREPVSWAREFARVLSISVIAMEAILTIMIASSKFKSIKHWLFLVFIITTFFFRMENLFLSTLSLTGLVLCPKENDTITKSYLIIILYFLSLSVLNLMPGFYY</sequence>
<dbReference type="RefSeq" id="WP_014245840.1">
    <property type="nucleotide sequence ID" value="NC_016620.1"/>
</dbReference>
<dbReference type="EMBL" id="FQ312005">
    <property type="protein sequence ID" value="CBW28071.1"/>
    <property type="molecule type" value="Genomic_DNA"/>
</dbReference>
<evidence type="ECO:0000313" key="3">
    <source>
        <dbReference type="Proteomes" id="UP000008963"/>
    </source>
</evidence>
<proteinExistence type="predicted"/>
<gene>
    <name evidence="2" type="ordered locus">BMS_3327</name>
</gene>
<evidence type="ECO:0000313" key="2">
    <source>
        <dbReference type="EMBL" id="CBW28071.1"/>
    </source>
</evidence>
<dbReference type="HOGENOM" id="CLU_942564_0_0_7"/>
<dbReference type="AlphaFoldDB" id="E1X101"/>
<accession>E1X101</accession>
<feature type="transmembrane region" description="Helical" evidence="1">
    <location>
        <begin position="203"/>
        <end position="223"/>
    </location>
</feature>
<name>E1X101_HALMS</name>
<evidence type="ECO:0000256" key="1">
    <source>
        <dbReference type="SAM" id="Phobius"/>
    </source>
</evidence>
<feature type="transmembrane region" description="Helical" evidence="1">
    <location>
        <begin position="89"/>
        <end position="106"/>
    </location>
</feature>
<dbReference type="STRING" id="862908.BMS_3327"/>
<feature type="transmembrane region" description="Helical" evidence="1">
    <location>
        <begin position="12"/>
        <end position="33"/>
    </location>
</feature>
<keyword evidence="3" id="KW-1185">Reference proteome</keyword>
<keyword evidence="1" id="KW-1133">Transmembrane helix</keyword>
<keyword evidence="1" id="KW-0812">Transmembrane</keyword>
<dbReference type="Proteomes" id="UP000008963">
    <property type="component" value="Chromosome"/>
</dbReference>
<keyword evidence="1" id="KW-0472">Membrane</keyword>
<feature type="transmembrane region" description="Helical" evidence="1">
    <location>
        <begin position="274"/>
        <end position="294"/>
    </location>
</feature>
<dbReference type="eggNOG" id="ENOG5033I5D">
    <property type="taxonomic scope" value="Bacteria"/>
</dbReference>
<feature type="transmembrane region" description="Helical" evidence="1">
    <location>
        <begin position="118"/>
        <end position="140"/>
    </location>
</feature>